<protein>
    <submittedName>
        <fullName evidence="6">ISAs1 family transposase</fullName>
    </submittedName>
</protein>
<dbReference type="PANTHER" id="PTHR30298">
    <property type="entry name" value="H REPEAT-ASSOCIATED PREDICTED TRANSPOSASE"/>
    <property type="match status" value="1"/>
</dbReference>
<dbReference type="GO" id="GO:0003677">
    <property type="term" value="F:DNA binding"/>
    <property type="evidence" value="ECO:0007669"/>
    <property type="project" value="InterPro"/>
</dbReference>
<name>A0A4P6JYN9_KTERU</name>
<gene>
    <name evidence="4" type="ORF">EPA93_02785</name>
    <name evidence="5" type="ORF">EPA93_10095</name>
    <name evidence="6" type="ORF">EPA93_33710</name>
    <name evidence="7" type="ORF">EPA93_46125</name>
</gene>
<dbReference type="Pfam" id="PF13808">
    <property type="entry name" value="DDE_Tnp_1_assoc"/>
    <property type="match status" value="1"/>
</dbReference>
<dbReference type="KEGG" id="kbs:EPA93_02785"/>
<keyword evidence="8" id="KW-1185">Reference proteome</keyword>
<dbReference type="KEGG" id="kbs:EPA93_46125"/>
<evidence type="ECO:0000256" key="1">
    <source>
        <dbReference type="SAM" id="Phobius"/>
    </source>
</evidence>
<evidence type="ECO:0000313" key="6">
    <source>
        <dbReference type="EMBL" id="QBD80665.1"/>
    </source>
</evidence>
<keyword evidence="1" id="KW-0472">Membrane</keyword>
<dbReference type="EMBL" id="CP035758">
    <property type="protein sequence ID" value="QBD80665.1"/>
    <property type="molecule type" value="Genomic_DNA"/>
</dbReference>
<evidence type="ECO:0000313" key="8">
    <source>
        <dbReference type="Proteomes" id="UP000290365"/>
    </source>
</evidence>
<dbReference type="EMBL" id="CP035758">
    <property type="protein sequence ID" value="QBD82953.1"/>
    <property type="molecule type" value="Genomic_DNA"/>
</dbReference>
<keyword evidence="1" id="KW-0812">Transmembrane</keyword>
<dbReference type="PANTHER" id="PTHR30298:SF0">
    <property type="entry name" value="PROTEIN YBFL-RELATED"/>
    <property type="match status" value="1"/>
</dbReference>
<accession>A0A4P6JYN9</accession>
<dbReference type="EMBL" id="CP035758">
    <property type="protein sequence ID" value="QBD74974.1"/>
    <property type="molecule type" value="Genomic_DNA"/>
</dbReference>
<organism evidence="6 8">
    <name type="scientific">Ktedonosporobacter rubrisoli</name>
    <dbReference type="NCBI Taxonomy" id="2509675"/>
    <lineage>
        <taxon>Bacteria</taxon>
        <taxon>Bacillati</taxon>
        <taxon>Chloroflexota</taxon>
        <taxon>Ktedonobacteria</taxon>
        <taxon>Ktedonobacterales</taxon>
        <taxon>Ktedonosporobacteraceae</taxon>
        <taxon>Ktedonosporobacter</taxon>
    </lineage>
</organism>
<dbReference type="RefSeq" id="WP_129885573.1">
    <property type="nucleotide sequence ID" value="NZ_CP035758.1"/>
</dbReference>
<dbReference type="InterPro" id="IPR051698">
    <property type="entry name" value="Transposase_11-like"/>
</dbReference>
<feature type="domain" description="Transposase IS4-like" evidence="2">
    <location>
        <begin position="125"/>
        <end position="348"/>
    </location>
</feature>
<dbReference type="Proteomes" id="UP000290365">
    <property type="component" value="Chromosome"/>
</dbReference>
<keyword evidence="1" id="KW-1133">Transmembrane helix</keyword>
<evidence type="ECO:0000313" key="4">
    <source>
        <dbReference type="EMBL" id="QBD74974.1"/>
    </source>
</evidence>
<dbReference type="OrthoDB" id="145986at2"/>
<evidence type="ECO:0000313" key="7">
    <source>
        <dbReference type="EMBL" id="QBD82953.1"/>
    </source>
</evidence>
<dbReference type="InterPro" id="IPR032806">
    <property type="entry name" value="YbfD_N"/>
</dbReference>
<dbReference type="GO" id="GO:0004803">
    <property type="term" value="F:transposase activity"/>
    <property type="evidence" value="ECO:0007669"/>
    <property type="project" value="InterPro"/>
</dbReference>
<sequence length="398" mass="45768">MNYTMMAQASELAGWNKESEALSVYQAMQQLEDRRKNKGKRYSLALVLTLIILAKMAGETTLQAVSDWVRYRSAWLQDVLPDTRATFPCVATYSNVLRAVDPAQVNQKLMDLLIRVRAQKRVAREQEHIILDGKTLRGTQHHLAKDQQKMHHVACYEAQTGIVIKEHIVAEKEGELTHVSAFLTPLFLQGRILSADALYTQKSICQQIIASGGEYLFFVKQNQPTLAEDLRLFFGEPPLDCLDWRTQVQTDKGHGRLTCRFIQASTELNDFLARDWHEVGQVFCLRRRVEYPLRCTQEYVYGITSLTPQQATPLRLLQLIRDHWRIENRLHWRRDVTLQEDACQIRKGCAPHTLAVLHSFLLALFDFCGVTNVRQQMRCFDAHPLQALQLLLKALGEN</sequence>
<dbReference type="GO" id="GO:0006313">
    <property type="term" value="P:DNA transposition"/>
    <property type="evidence" value="ECO:0007669"/>
    <property type="project" value="InterPro"/>
</dbReference>
<dbReference type="EMBL" id="CP035758">
    <property type="protein sequence ID" value="QBD76338.1"/>
    <property type="molecule type" value="Genomic_DNA"/>
</dbReference>
<proteinExistence type="predicted"/>
<dbReference type="InterPro" id="IPR002559">
    <property type="entry name" value="Transposase_11"/>
</dbReference>
<dbReference type="KEGG" id="kbs:EPA93_10095"/>
<dbReference type="InterPro" id="IPR047647">
    <property type="entry name" value="ISAs1_transpos"/>
</dbReference>
<evidence type="ECO:0000313" key="5">
    <source>
        <dbReference type="EMBL" id="QBD76338.1"/>
    </source>
</evidence>
<dbReference type="Pfam" id="PF01609">
    <property type="entry name" value="DDE_Tnp_1"/>
    <property type="match status" value="1"/>
</dbReference>
<evidence type="ECO:0000259" key="3">
    <source>
        <dbReference type="Pfam" id="PF13808"/>
    </source>
</evidence>
<feature type="domain" description="H repeat-associated protein N-terminal" evidence="3">
    <location>
        <begin position="26"/>
        <end position="110"/>
    </location>
</feature>
<feature type="transmembrane region" description="Helical" evidence="1">
    <location>
        <begin position="42"/>
        <end position="58"/>
    </location>
</feature>
<dbReference type="KEGG" id="kbs:EPA93_33710"/>
<evidence type="ECO:0000259" key="2">
    <source>
        <dbReference type="Pfam" id="PF01609"/>
    </source>
</evidence>
<dbReference type="AlphaFoldDB" id="A0A4P6JYN9"/>
<dbReference type="NCBIfam" id="NF033564">
    <property type="entry name" value="transpos_ISAs1"/>
    <property type="match status" value="1"/>
</dbReference>
<reference evidence="6 8" key="1">
    <citation type="submission" date="2019-01" db="EMBL/GenBank/DDBJ databases">
        <title>Ktedonosporobacter rubrisoli SCAWS-G2.</title>
        <authorList>
            <person name="Huang Y."/>
            <person name="Yan B."/>
        </authorList>
    </citation>
    <scope>NUCLEOTIDE SEQUENCE [LARGE SCALE GENOMIC DNA]</scope>
    <source>
        <strain evidence="6 8">SCAWS-G2</strain>
    </source>
</reference>